<dbReference type="CDD" id="cd00586">
    <property type="entry name" value="4HBT"/>
    <property type="match status" value="1"/>
</dbReference>
<sequence length="137" mass="15406">MSEHLNRKLLHQCQIAVRWGDMDAYGHVNNALYMRYLEEARVQFLADIGAAMSGNGTDPVIINVGCTFLRPVSYPATMIIKSYVGEIGRSSFMVWYELSTTDNPDQLCSEGYSKVVWMDHQTGRSVPLPETIRTAIS</sequence>
<protein>
    <submittedName>
        <fullName evidence="1">Acyl-CoA thioesterase</fullName>
    </submittedName>
</protein>
<dbReference type="Pfam" id="PF13279">
    <property type="entry name" value="4HBT_2"/>
    <property type="match status" value="1"/>
</dbReference>
<gene>
    <name evidence="1" type="ORF">KDX31_17845</name>
</gene>
<dbReference type="PANTHER" id="PTHR31793:SF24">
    <property type="entry name" value="LONG-CHAIN ACYL-COA THIOESTERASE FADM"/>
    <property type="match status" value="1"/>
</dbReference>
<dbReference type="InterPro" id="IPR050563">
    <property type="entry name" value="4-hydroxybenzoyl-CoA_TE"/>
</dbReference>
<name>A0ABY5GT65_9GAMM</name>
<dbReference type="Proteomes" id="UP001059950">
    <property type="component" value="Chromosome"/>
</dbReference>
<dbReference type="EMBL" id="CP073344">
    <property type="protein sequence ID" value="UTW03165.1"/>
    <property type="molecule type" value="Genomic_DNA"/>
</dbReference>
<keyword evidence="2" id="KW-1185">Reference proteome</keyword>
<evidence type="ECO:0000313" key="1">
    <source>
        <dbReference type="EMBL" id="UTW03165.1"/>
    </source>
</evidence>
<accession>A0ABY5GT65</accession>
<dbReference type="InterPro" id="IPR029069">
    <property type="entry name" value="HotDog_dom_sf"/>
</dbReference>
<reference evidence="1" key="1">
    <citation type="submission" date="2021-04" db="EMBL/GenBank/DDBJ databases">
        <title>Oceanospirillales bacteria with DddD are important DMSP degraders in coastal seawater.</title>
        <authorList>
            <person name="Liu J."/>
        </authorList>
    </citation>
    <scope>NUCLEOTIDE SEQUENCE</scope>
    <source>
        <strain evidence="1">GY6</strain>
    </source>
</reference>
<organism evidence="1 2">
    <name type="scientific">Amphritea atlantica</name>
    <dbReference type="NCBI Taxonomy" id="355243"/>
    <lineage>
        <taxon>Bacteria</taxon>
        <taxon>Pseudomonadati</taxon>
        <taxon>Pseudomonadota</taxon>
        <taxon>Gammaproteobacteria</taxon>
        <taxon>Oceanospirillales</taxon>
        <taxon>Oceanospirillaceae</taxon>
        <taxon>Amphritea</taxon>
    </lineage>
</organism>
<dbReference type="PANTHER" id="PTHR31793">
    <property type="entry name" value="4-HYDROXYBENZOYL-COA THIOESTERASE FAMILY MEMBER"/>
    <property type="match status" value="1"/>
</dbReference>
<dbReference type="Gene3D" id="3.10.129.10">
    <property type="entry name" value="Hotdog Thioesterase"/>
    <property type="match status" value="1"/>
</dbReference>
<evidence type="ECO:0000313" key="2">
    <source>
        <dbReference type="Proteomes" id="UP001059950"/>
    </source>
</evidence>
<dbReference type="SUPFAM" id="SSF54637">
    <property type="entry name" value="Thioesterase/thiol ester dehydrase-isomerase"/>
    <property type="match status" value="1"/>
</dbReference>
<proteinExistence type="predicted"/>